<gene>
    <name evidence="2" type="ORF">HNQ65_000424</name>
</gene>
<dbReference type="AlphaFoldDB" id="A0A7W7Y7X4"/>
<name>A0A7W7Y7X4_9BACT</name>
<keyword evidence="3" id="KW-1185">Reference proteome</keyword>
<keyword evidence="1" id="KW-0732">Signal</keyword>
<evidence type="ECO:0000313" key="2">
    <source>
        <dbReference type="EMBL" id="MBB5030870.1"/>
    </source>
</evidence>
<feature type="chain" id="PRO_5030878462" evidence="1">
    <location>
        <begin position="25"/>
        <end position="252"/>
    </location>
</feature>
<organism evidence="2 3">
    <name type="scientific">Prosthecobacter vanneervenii</name>
    <dbReference type="NCBI Taxonomy" id="48466"/>
    <lineage>
        <taxon>Bacteria</taxon>
        <taxon>Pseudomonadati</taxon>
        <taxon>Verrucomicrobiota</taxon>
        <taxon>Verrucomicrobiia</taxon>
        <taxon>Verrucomicrobiales</taxon>
        <taxon>Verrucomicrobiaceae</taxon>
        <taxon>Prosthecobacter</taxon>
    </lineage>
</organism>
<protein>
    <submittedName>
        <fullName evidence="2">Uncharacterized protein</fullName>
    </submittedName>
</protein>
<evidence type="ECO:0000256" key="1">
    <source>
        <dbReference type="SAM" id="SignalP"/>
    </source>
</evidence>
<sequence length="252" mass="27304">MKREKLRRFLFVGAVCLLSFPWLTPCGTGVIAAAGISGTRNAFTRGSEPEARLPTRQLRGWASRPASPFSVISSQPVPLSRLIGDEELVKASGGQDAPYPGSLVGKGASALVDGVAGVFLAIDPLGWSDEDIKLDMNQFRRRQLVLCESPYVVLQGTDLRFTRDGKKGPVRLAKAKYAVVSVITEEGSYSAAAKVIHYRGPSEELILETPYRLFSGYKNRLKLPVPAGTKITLNYVKRTLSSNLPPENAGAQ</sequence>
<proteinExistence type="predicted"/>
<evidence type="ECO:0000313" key="3">
    <source>
        <dbReference type="Proteomes" id="UP000590740"/>
    </source>
</evidence>
<comment type="caution">
    <text evidence="2">The sequence shown here is derived from an EMBL/GenBank/DDBJ whole genome shotgun (WGS) entry which is preliminary data.</text>
</comment>
<dbReference type="EMBL" id="JACHIG010000001">
    <property type="protein sequence ID" value="MBB5030870.1"/>
    <property type="molecule type" value="Genomic_DNA"/>
</dbReference>
<accession>A0A7W7Y7X4</accession>
<dbReference type="Proteomes" id="UP000590740">
    <property type="component" value="Unassembled WGS sequence"/>
</dbReference>
<feature type="signal peptide" evidence="1">
    <location>
        <begin position="1"/>
        <end position="24"/>
    </location>
</feature>
<dbReference type="RefSeq" id="WP_184337822.1">
    <property type="nucleotide sequence ID" value="NZ_JACHIG010000001.1"/>
</dbReference>
<reference evidence="2 3" key="1">
    <citation type="submission" date="2020-08" db="EMBL/GenBank/DDBJ databases">
        <title>Genomic Encyclopedia of Type Strains, Phase IV (KMG-IV): sequencing the most valuable type-strain genomes for metagenomic binning, comparative biology and taxonomic classification.</title>
        <authorList>
            <person name="Goeker M."/>
        </authorList>
    </citation>
    <scope>NUCLEOTIDE SEQUENCE [LARGE SCALE GENOMIC DNA]</scope>
    <source>
        <strain evidence="2 3">DSM 12252</strain>
    </source>
</reference>